<gene>
    <name evidence="1" type="ORF">F5148DRAFT_554253</name>
</gene>
<proteinExistence type="predicted"/>
<name>A0ACC0UHL3_9AGAM</name>
<protein>
    <submittedName>
        <fullName evidence="1">Uncharacterized protein</fullName>
    </submittedName>
</protein>
<evidence type="ECO:0000313" key="2">
    <source>
        <dbReference type="Proteomes" id="UP001207468"/>
    </source>
</evidence>
<evidence type="ECO:0000313" key="1">
    <source>
        <dbReference type="EMBL" id="KAI9510582.1"/>
    </source>
</evidence>
<dbReference type="EMBL" id="JAGFNK010000039">
    <property type="protein sequence ID" value="KAI9510582.1"/>
    <property type="molecule type" value="Genomic_DNA"/>
</dbReference>
<sequence>MLAVGGQSLGCGEDRSFPSHSSFLSGLNPKLTATGRISTKPNCSRSSVRRPNSGKTSACASRRPCAERSRPGRTSSCASTPNERASWTNCPRHPPPHRPHKRRSPPARPSASRHWGATPSLTSSATTKRGVSASASASSSTTARADNKHRPHPAHSPTKAGPLLPRLVRRVQAVIEVPVKEEPEGEDGEGLLDPADIERPDPAVPRRTSAPAGTAVGVGDGGTGGSHRRGARRRKFSASASASASASSHRRSLVAPPDEEGYVDGEEPPSDEAEDGEYVDEEEVADAIADGTPPSAVGRKAVPWGRKHIRHEPDEEDDELMMYAKVRQDNPHKVHPLRENHPPQPPRLKSITDVATPRVSATNASAQKRKTMEMGSGCMMRTKRRR</sequence>
<organism evidence="1 2">
    <name type="scientific">Russula earlei</name>
    <dbReference type="NCBI Taxonomy" id="71964"/>
    <lineage>
        <taxon>Eukaryota</taxon>
        <taxon>Fungi</taxon>
        <taxon>Dikarya</taxon>
        <taxon>Basidiomycota</taxon>
        <taxon>Agaricomycotina</taxon>
        <taxon>Agaricomycetes</taxon>
        <taxon>Russulales</taxon>
        <taxon>Russulaceae</taxon>
        <taxon>Russula</taxon>
    </lineage>
</organism>
<accession>A0ACC0UHL3</accession>
<reference evidence="1" key="1">
    <citation type="submission" date="2021-03" db="EMBL/GenBank/DDBJ databases">
        <title>Evolutionary priming and transition to the ectomycorrhizal habit in an iconic lineage of mushroom-forming fungi: is preadaptation a requirement?</title>
        <authorList>
            <consortium name="DOE Joint Genome Institute"/>
            <person name="Looney B.P."/>
            <person name="Miyauchi S."/>
            <person name="Morin E."/>
            <person name="Drula E."/>
            <person name="Courty P.E."/>
            <person name="Chicoki N."/>
            <person name="Fauchery L."/>
            <person name="Kohler A."/>
            <person name="Kuo A."/>
            <person name="LaButti K."/>
            <person name="Pangilinan J."/>
            <person name="Lipzen A."/>
            <person name="Riley R."/>
            <person name="Andreopoulos W."/>
            <person name="He G."/>
            <person name="Johnson J."/>
            <person name="Barry K.W."/>
            <person name="Grigoriev I.V."/>
            <person name="Nagy L."/>
            <person name="Hibbett D."/>
            <person name="Henrissat B."/>
            <person name="Matheny P.B."/>
            <person name="Labbe J."/>
            <person name="Martin A.F."/>
        </authorList>
    </citation>
    <scope>NUCLEOTIDE SEQUENCE</scope>
    <source>
        <strain evidence="1">BPL698</strain>
    </source>
</reference>
<comment type="caution">
    <text evidence="1">The sequence shown here is derived from an EMBL/GenBank/DDBJ whole genome shotgun (WGS) entry which is preliminary data.</text>
</comment>
<dbReference type="Proteomes" id="UP001207468">
    <property type="component" value="Unassembled WGS sequence"/>
</dbReference>
<keyword evidence="2" id="KW-1185">Reference proteome</keyword>